<evidence type="ECO:0000256" key="7">
    <source>
        <dbReference type="SAM" id="Phobius"/>
    </source>
</evidence>
<comment type="subcellular location">
    <subcellularLocation>
        <location evidence="1">Membrane</location>
    </subcellularLocation>
</comment>
<evidence type="ECO:0000256" key="5">
    <source>
        <dbReference type="ARBA" id="ARBA00023230"/>
    </source>
</evidence>
<evidence type="ECO:0000313" key="14">
    <source>
        <dbReference type="RefSeq" id="XP_022237441.1"/>
    </source>
</evidence>
<evidence type="ECO:0000256" key="4">
    <source>
        <dbReference type="ARBA" id="ARBA00023136"/>
    </source>
</evidence>
<sequence length="426" mass="48055">METTLSMPVKLVVKVPNQKVEDKTVDCELDWTVEKLKSHLSDVYSCKPKAEDQRLIYSGRLLHDHLRLKDVLRHVSNHDMEDQTHTVHLVCSTIKEAEMTDSSEETREKACENSNSAESIMSSSSHTSISNHSDSLSSAASSETLHHRSTTHLNANSFPSYQYLEQLLHLSPSVPGVPVNPEQVMQQMVAIQQMYAQYIAQYMQYAQAGTNHDPQPRTPATVGSASQTGADINIANENQRVQPQPANNNNVRMNAQGGPILDDEEEGVMNRDWLDYFYVICRSLVLFSIVYFYSSFGRFLIVTGISLLIYLYHGGFFARRVQTPAHENQPARNQEEDNDRNYPAGEQHQNPSSPAPEEHPNGYPQDQDAEEIRQLEAIMDAENDPHQAELWPVLTPQPSLLVSLWSFISSFFLSLIPEQPPPVNIN</sequence>
<dbReference type="RefSeq" id="XP_013794163.1">
    <property type="nucleotide sequence ID" value="XM_013938709.2"/>
</dbReference>
<dbReference type="GeneID" id="106478187"/>
<keyword evidence="3 7" id="KW-1133">Transmembrane helix</keyword>
<evidence type="ECO:0000313" key="11">
    <source>
        <dbReference type="RefSeq" id="XP_013794163.1"/>
    </source>
</evidence>
<evidence type="ECO:0000256" key="1">
    <source>
        <dbReference type="ARBA" id="ARBA00004370"/>
    </source>
</evidence>
<reference evidence="10 11" key="1">
    <citation type="submission" date="2025-05" db="UniProtKB">
        <authorList>
            <consortium name="RefSeq"/>
        </authorList>
    </citation>
    <scope>IDENTIFICATION</scope>
    <source>
        <tissue evidence="10 11">Muscle</tissue>
    </source>
</reference>
<keyword evidence="5" id="KW-0834">Unfolded protein response</keyword>
<gene>
    <name evidence="10 11 12 13 14 15" type="primary">LOC106478187</name>
</gene>
<feature type="region of interest" description="Disordered" evidence="6">
    <location>
        <begin position="325"/>
        <end position="365"/>
    </location>
</feature>
<dbReference type="SMART" id="SM00213">
    <property type="entry name" value="UBQ"/>
    <property type="match status" value="1"/>
</dbReference>
<dbReference type="RefSeq" id="XP_013794164.1">
    <property type="nucleotide sequence ID" value="XM_013938710.2"/>
</dbReference>
<dbReference type="RefSeq" id="XP_013794162.1">
    <property type="nucleotide sequence ID" value="XM_013938708.2"/>
</dbReference>
<dbReference type="PROSITE" id="PS50053">
    <property type="entry name" value="UBIQUITIN_2"/>
    <property type="match status" value="1"/>
</dbReference>
<feature type="transmembrane region" description="Helical" evidence="7">
    <location>
        <begin position="299"/>
        <end position="318"/>
    </location>
</feature>
<keyword evidence="4 7" id="KW-0472">Membrane</keyword>
<dbReference type="RefSeq" id="XP_022237442.1">
    <property type="nucleotide sequence ID" value="XM_022381734.1"/>
</dbReference>
<evidence type="ECO:0000313" key="13">
    <source>
        <dbReference type="RefSeq" id="XP_013794165.1"/>
    </source>
</evidence>
<evidence type="ECO:0000256" key="2">
    <source>
        <dbReference type="ARBA" id="ARBA00022692"/>
    </source>
</evidence>
<name>A0ABM1S1D7_LIMPO</name>
<dbReference type="RefSeq" id="XP_022237441.1">
    <property type="nucleotide sequence ID" value="XM_022381733.1"/>
</dbReference>
<feature type="compositionally biased region" description="Low complexity" evidence="6">
    <location>
        <begin position="112"/>
        <end position="143"/>
    </location>
</feature>
<dbReference type="InterPro" id="IPR000626">
    <property type="entry name" value="Ubiquitin-like_dom"/>
</dbReference>
<accession>A0ABM1S1D7</accession>
<dbReference type="PANTHER" id="PTHR12943">
    <property type="entry name" value="HOMOCYSTEINE-RESPONSIVE ENDOPLASMIC RETICULUM-RESIDENT UNIQUITIN-LIKE DOMAIN HERPUD PROTEIN FAMILY MEMBER"/>
    <property type="match status" value="1"/>
</dbReference>
<dbReference type="Pfam" id="PF00240">
    <property type="entry name" value="ubiquitin"/>
    <property type="match status" value="1"/>
</dbReference>
<protein>
    <submittedName>
        <fullName evidence="10 11">Homocysteine-responsive endoplasmic reticulum-resident ubiquitin-like domain member 2 protein isoform X1</fullName>
    </submittedName>
</protein>
<organism evidence="9 15">
    <name type="scientific">Limulus polyphemus</name>
    <name type="common">Atlantic horseshoe crab</name>
    <dbReference type="NCBI Taxonomy" id="6850"/>
    <lineage>
        <taxon>Eukaryota</taxon>
        <taxon>Metazoa</taxon>
        <taxon>Ecdysozoa</taxon>
        <taxon>Arthropoda</taxon>
        <taxon>Chelicerata</taxon>
        <taxon>Merostomata</taxon>
        <taxon>Xiphosura</taxon>
        <taxon>Limulidae</taxon>
        <taxon>Limulus</taxon>
    </lineage>
</organism>
<dbReference type="CDD" id="cd01790">
    <property type="entry name" value="Ubl_HERP"/>
    <property type="match status" value="1"/>
</dbReference>
<evidence type="ECO:0000259" key="8">
    <source>
        <dbReference type="PROSITE" id="PS50053"/>
    </source>
</evidence>
<dbReference type="InterPro" id="IPR039751">
    <property type="entry name" value="HERPUD1/2"/>
</dbReference>
<dbReference type="PANTHER" id="PTHR12943:SF27">
    <property type="entry name" value="HOMOCYSTEINE-INDUCED ENDOPLASMIC RETICULUM PROTEIN, ISOFORM A"/>
    <property type="match status" value="1"/>
</dbReference>
<evidence type="ECO:0000313" key="9">
    <source>
        <dbReference type="Proteomes" id="UP000694941"/>
    </source>
</evidence>
<evidence type="ECO:0000256" key="3">
    <source>
        <dbReference type="ARBA" id="ARBA00022989"/>
    </source>
</evidence>
<dbReference type="Gene3D" id="3.10.20.90">
    <property type="entry name" value="Phosphatidylinositol 3-kinase Catalytic Subunit, Chain A, domain 1"/>
    <property type="match status" value="1"/>
</dbReference>
<feature type="domain" description="Ubiquitin-like" evidence="8">
    <location>
        <begin position="9"/>
        <end position="70"/>
    </location>
</feature>
<dbReference type="InterPro" id="IPR029071">
    <property type="entry name" value="Ubiquitin-like_domsf"/>
</dbReference>
<proteinExistence type="predicted"/>
<evidence type="ECO:0000313" key="10">
    <source>
        <dbReference type="RefSeq" id="XP_013794162.1"/>
    </source>
</evidence>
<evidence type="ECO:0000256" key="6">
    <source>
        <dbReference type="SAM" id="MobiDB-lite"/>
    </source>
</evidence>
<keyword evidence="9" id="KW-1185">Reference proteome</keyword>
<dbReference type="SUPFAM" id="SSF54236">
    <property type="entry name" value="Ubiquitin-like"/>
    <property type="match status" value="1"/>
</dbReference>
<keyword evidence="2 7" id="KW-0812">Transmembrane</keyword>
<evidence type="ECO:0000313" key="12">
    <source>
        <dbReference type="RefSeq" id="XP_013794164.1"/>
    </source>
</evidence>
<evidence type="ECO:0000313" key="15">
    <source>
        <dbReference type="RefSeq" id="XP_022237442.1"/>
    </source>
</evidence>
<feature type="region of interest" description="Disordered" evidence="6">
    <location>
        <begin position="98"/>
        <end position="148"/>
    </location>
</feature>
<dbReference type="RefSeq" id="XP_013794165.1">
    <property type="nucleotide sequence ID" value="XM_013938711.2"/>
</dbReference>
<dbReference type="Proteomes" id="UP000694941">
    <property type="component" value="Unplaced"/>
</dbReference>